<proteinExistence type="predicted"/>
<accession>A0A8T0HSI1</accession>
<gene>
    <name evidence="1" type="ORF">KC19_VG209700</name>
</gene>
<organism evidence="1 2">
    <name type="scientific">Ceratodon purpureus</name>
    <name type="common">Fire moss</name>
    <name type="synonym">Dicranum purpureum</name>
    <dbReference type="NCBI Taxonomy" id="3225"/>
    <lineage>
        <taxon>Eukaryota</taxon>
        <taxon>Viridiplantae</taxon>
        <taxon>Streptophyta</taxon>
        <taxon>Embryophyta</taxon>
        <taxon>Bryophyta</taxon>
        <taxon>Bryophytina</taxon>
        <taxon>Bryopsida</taxon>
        <taxon>Dicranidae</taxon>
        <taxon>Pseudoditrichales</taxon>
        <taxon>Ditrichaceae</taxon>
        <taxon>Ceratodon</taxon>
    </lineage>
</organism>
<keyword evidence="2" id="KW-1185">Reference proteome</keyword>
<evidence type="ECO:0000313" key="1">
    <source>
        <dbReference type="EMBL" id="KAG0573796.1"/>
    </source>
</evidence>
<dbReference type="EMBL" id="CM026426">
    <property type="protein sequence ID" value="KAG0573796.1"/>
    <property type="molecule type" value="Genomic_DNA"/>
</dbReference>
<protein>
    <submittedName>
        <fullName evidence="1">Uncharacterized protein</fullName>
    </submittedName>
</protein>
<name>A0A8T0HSI1_CERPU</name>
<evidence type="ECO:0000313" key="2">
    <source>
        <dbReference type="Proteomes" id="UP000822688"/>
    </source>
</evidence>
<reference evidence="1" key="1">
    <citation type="submission" date="2020-06" db="EMBL/GenBank/DDBJ databases">
        <title>WGS assembly of Ceratodon purpureus strain R40.</title>
        <authorList>
            <person name="Carey S.B."/>
            <person name="Jenkins J."/>
            <person name="Shu S."/>
            <person name="Lovell J.T."/>
            <person name="Sreedasyam A."/>
            <person name="Maumus F."/>
            <person name="Tiley G.P."/>
            <person name="Fernandez-Pozo N."/>
            <person name="Barry K."/>
            <person name="Chen C."/>
            <person name="Wang M."/>
            <person name="Lipzen A."/>
            <person name="Daum C."/>
            <person name="Saski C.A."/>
            <person name="Payton A.C."/>
            <person name="Mcbreen J.C."/>
            <person name="Conrad R.E."/>
            <person name="Kollar L.M."/>
            <person name="Olsson S."/>
            <person name="Huttunen S."/>
            <person name="Landis J.B."/>
            <person name="Wickett N.J."/>
            <person name="Johnson M.G."/>
            <person name="Rensing S.A."/>
            <person name="Grimwood J."/>
            <person name="Schmutz J."/>
            <person name="Mcdaniel S.F."/>
        </authorList>
    </citation>
    <scope>NUCLEOTIDE SEQUENCE</scope>
    <source>
        <strain evidence="1">R40</strain>
    </source>
</reference>
<dbReference type="AlphaFoldDB" id="A0A8T0HSI1"/>
<dbReference type="Proteomes" id="UP000822688">
    <property type="component" value="Chromosome V"/>
</dbReference>
<sequence>MALAQSGMFTDPFRTAKWRAVQGDFMAWVERVEQEHLQNVKAGEAALVHEEHDKLAAGNTIVVGAGGYERRSLCQRKRFLHFKGLETQCLHMVIMQIRQEALRTVRQLPFWRMTPLQLESFSRYV</sequence>
<comment type="caution">
    <text evidence="1">The sequence shown here is derived from an EMBL/GenBank/DDBJ whole genome shotgun (WGS) entry which is preliminary data.</text>
</comment>